<dbReference type="AlphaFoldDB" id="A0A7I7VM65"/>
<evidence type="ECO:0008006" key="4">
    <source>
        <dbReference type="Google" id="ProtNLM"/>
    </source>
</evidence>
<evidence type="ECO:0000256" key="1">
    <source>
        <dbReference type="SAM" id="MobiDB-lite"/>
    </source>
</evidence>
<accession>A0A7I7VM65</accession>
<dbReference type="KEGG" id="mdr:MDOR_05650"/>
<proteinExistence type="predicted"/>
<dbReference type="RefSeq" id="WP_263858017.1">
    <property type="nucleotide sequence ID" value="NZ_AP022605.1"/>
</dbReference>
<organism evidence="2 3">
    <name type="scientific">Mycolicibacterium doricum</name>
    <dbReference type="NCBI Taxonomy" id="126673"/>
    <lineage>
        <taxon>Bacteria</taxon>
        <taxon>Bacillati</taxon>
        <taxon>Actinomycetota</taxon>
        <taxon>Actinomycetes</taxon>
        <taxon>Mycobacteriales</taxon>
        <taxon>Mycobacteriaceae</taxon>
        <taxon>Mycolicibacterium</taxon>
    </lineage>
</organism>
<evidence type="ECO:0000313" key="2">
    <source>
        <dbReference type="EMBL" id="BBZ06396.1"/>
    </source>
</evidence>
<name>A0A7I7VM65_9MYCO</name>
<reference evidence="2 3" key="1">
    <citation type="journal article" date="2019" name="Emerg. Microbes Infect.">
        <title>Comprehensive subspecies identification of 175 nontuberculous mycobacteria species based on 7547 genomic profiles.</title>
        <authorList>
            <person name="Matsumoto Y."/>
            <person name="Kinjo T."/>
            <person name="Motooka D."/>
            <person name="Nabeya D."/>
            <person name="Jung N."/>
            <person name="Uechi K."/>
            <person name="Horii T."/>
            <person name="Iida T."/>
            <person name="Fujita J."/>
            <person name="Nakamura S."/>
        </authorList>
    </citation>
    <scope>NUCLEOTIDE SEQUENCE [LARGE SCALE GENOMIC DNA]</scope>
    <source>
        <strain evidence="2 3">JCM 12405</strain>
    </source>
</reference>
<gene>
    <name evidence="2" type="ORF">MDOR_05650</name>
</gene>
<evidence type="ECO:0000313" key="3">
    <source>
        <dbReference type="Proteomes" id="UP000467201"/>
    </source>
</evidence>
<feature type="region of interest" description="Disordered" evidence="1">
    <location>
        <begin position="118"/>
        <end position="143"/>
    </location>
</feature>
<feature type="compositionally biased region" description="Low complexity" evidence="1">
    <location>
        <begin position="134"/>
        <end position="143"/>
    </location>
</feature>
<protein>
    <recommendedName>
        <fullName evidence="4">Transposase DDE domain-containing protein</fullName>
    </recommendedName>
</protein>
<sequence>MHDNSDWSKSLRVEVRGGDVVGHAGNVIPRMLADATGLTEALSAAVSRPEVTHDRGAVWRDVAVAIAGGAENLAGSAVLRDQGRLFGPVASIPTMWRSLNELDHAALARIATARNKTRNGCGADRGTARPDPARAPATGIWGR</sequence>
<dbReference type="Proteomes" id="UP000467201">
    <property type="component" value="Chromosome"/>
</dbReference>
<dbReference type="EMBL" id="AP022605">
    <property type="protein sequence ID" value="BBZ06396.1"/>
    <property type="molecule type" value="Genomic_DNA"/>
</dbReference>